<keyword evidence="2" id="KW-0812">Transmembrane</keyword>
<dbReference type="PANTHER" id="PTHR15570">
    <property type="entry name" value="G0/G1 SWITCH PROTEIN 2"/>
    <property type="match status" value="1"/>
</dbReference>
<protein>
    <submittedName>
        <fullName evidence="3">G0/G1 switch protein 2</fullName>
    </submittedName>
</protein>
<accession>A0ABC9XR49</accession>
<keyword evidence="2" id="KW-1133">Transmembrane helix</keyword>
<proteinExistence type="predicted"/>
<dbReference type="Proteomes" id="UP001623348">
    <property type="component" value="Unassembled WGS sequence"/>
</dbReference>
<reference evidence="3 4" key="1">
    <citation type="submission" date="2024-06" db="EMBL/GenBank/DDBJ databases">
        <title>The draft genome of Grus japonensis, version 3.</title>
        <authorList>
            <person name="Nabeshima K."/>
            <person name="Suzuki S."/>
            <person name="Onuma M."/>
        </authorList>
    </citation>
    <scope>NUCLEOTIDE SEQUENCE [LARGE SCALE GENOMIC DNA]</scope>
    <source>
        <strain evidence="3 4">451A</strain>
    </source>
</reference>
<sequence>MKPVLGLGCATHAEVLAVAPATPQGQEGETPHTFTPQVNHVTERFFLHGLRTDVFQICWGEKKKKIKMETMHELIPFAKEMLSQKPNRKMVKLYVLGSVLAFFGVVIGLVETVCSPFTSEGRRGGGGGGEETGPNARANASSETGGFDLGKEQAASGDAEGPGDQTARLLRAPRPERCLLSNQAQETLLSCRTWWWFQQEERRVG</sequence>
<feature type="region of interest" description="Disordered" evidence="1">
    <location>
        <begin position="118"/>
        <end position="166"/>
    </location>
</feature>
<evidence type="ECO:0000256" key="1">
    <source>
        <dbReference type="SAM" id="MobiDB-lite"/>
    </source>
</evidence>
<evidence type="ECO:0000313" key="4">
    <source>
        <dbReference type="Proteomes" id="UP001623348"/>
    </source>
</evidence>
<keyword evidence="4" id="KW-1185">Reference proteome</keyword>
<name>A0ABC9XR49_GRUJA</name>
<gene>
    <name evidence="3" type="ORF">GRJ2_002469800</name>
</gene>
<evidence type="ECO:0000256" key="2">
    <source>
        <dbReference type="SAM" id="Phobius"/>
    </source>
</evidence>
<keyword evidence="2" id="KW-0472">Membrane</keyword>
<dbReference type="PANTHER" id="PTHR15570:SF2">
    <property type="entry name" value="G0_G1 SWITCH PROTEIN 2"/>
    <property type="match status" value="1"/>
</dbReference>
<dbReference type="InterPro" id="IPR016821">
    <property type="entry name" value="G0S2"/>
</dbReference>
<feature type="transmembrane region" description="Helical" evidence="2">
    <location>
        <begin position="91"/>
        <end position="110"/>
    </location>
</feature>
<dbReference type="EMBL" id="BAAFJT010000025">
    <property type="protein sequence ID" value="GAB0200044.1"/>
    <property type="molecule type" value="Genomic_DNA"/>
</dbReference>
<dbReference type="AlphaFoldDB" id="A0ABC9XR49"/>
<comment type="caution">
    <text evidence="3">The sequence shown here is derived from an EMBL/GenBank/DDBJ whole genome shotgun (WGS) entry which is preliminary data.</text>
</comment>
<dbReference type="Pfam" id="PF15103">
    <property type="entry name" value="G0-G1_switch_2"/>
    <property type="match status" value="1"/>
</dbReference>
<organism evidence="3 4">
    <name type="scientific">Grus japonensis</name>
    <name type="common">Japanese crane</name>
    <name type="synonym">Red-crowned crane</name>
    <dbReference type="NCBI Taxonomy" id="30415"/>
    <lineage>
        <taxon>Eukaryota</taxon>
        <taxon>Metazoa</taxon>
        <taxon>Chordata</taxon>
        <taxon>Craniata</taxon>
        <taxon>Vertebrata</taxon>
        <taxon>Euteleostomi</taxon>
        <taxon>Archelosauria</taxon>
        <taxon>Archosauria</taxon>
        <taxon>Dinosauria</taxon>
        <taxon>Saurischia</taxon>
        <taxon>Theropoda</taxon>
        <taxon>Coelurosauria</taxon>
        <taxon>Aves</taxon>
        <taxon>Neognathae</taxon>
        <taxon>Neoaves</taxon>
        <taxon>Gruiformes</taxon>
        <taxon>Gruidae</taxon>
        <taxon>Grus</taxon>
    </lineage>
</organism>
<evidence type="ECO:0000313" key="3">
    <source>
        <dbReference type="EMBL" id="GAB0200044.1"/>
    </source>
</evidence>